<evidence type="ECO:0000313" key="5">
    <source>
        <dbReference type="Proteomes" id="UP000306102"/>
    </source>
</evidence>
<dbReference type="PROSITE" id="PS50011">
    <property type="entry name" value="PROTEIN_KINASE_DOM"/>
    <property type="match status" value="1"/>
</dbReference>
<keyword evidence="1" id="KW-0547">Nucleotide-binding</keyword>
<dbReference type="Gene3D" id="1.10.510.10">
    <property type="entry name" value="Transferase(Phosphotransferase) domain 1"/>
    <property type="match status" value="1"/>
</dbReference>
<proteinExistence type="predicted"/>
<evidence type="ECO:0000259" key="3">
    <source>
        <dbReference type="PROSITE" id="PS50011"/>
    </source>
</evidence>
<evidence type="ECO:0000256" key="2">
    <source>
        <dbReference type="ARBA" id="ARBA00022840"/>
    </source>
</evidence>
<organism evidence="4 5">
    <name type="scientific">Camellia sinensis var. sinensis</name>
    <name type="common">China tea</name>
    <dbReference type="NCBI Taxonomy" id="542762"/>
    <lineage>
        <taxon>Eukaryota</taxon>
        <taxon>Viridiplantae</taxon>
        <taxon>Streptophyta</taxon>
        <taxon>Embryophyta</taxon>
        <taxon>Tracheophyta</taxon>
        <taxon>Spermatophyta</taxon>
        <taxon>Magnoliopsida</taxon>
        <taxon>eudicotyledons</taxon>
        <taxon>Gunneridae</taxon>
        <taxon>Pentapetalae</taxon>
        <taxon>asterids</taxon>
        <taxon>Ericales</taxon>
        <taxon>Theaceae</taxon>
        <taxon>Camellia</taxon>
    </lineage>
</organism>
<comment type="caution">
    <text evidence="4">The sequence shown here is derived from an EMBL/GenBank/DDBJ whole genome shotgun (WGS) entry which is preliminary data.</text>
</comment>
<feature type="domain" description="Protein kinase" evidence="3">
    <location>
        <begin position="65"/>
        <end position="364"/>
    </location>
</feature>
<dbReference type="Proteomes" id="UP000306102">
    <property type="component" value="Unassembled WGS sequence"/>
</dbReference>
<dbReference type="STRING" id="542762.A0A4S4DRH8"/>
<dbReference type="InterPro" id="IPR045274">
    <property type="entry name" value="WAK-like"/>
</dbReference>
<dbReference type="InterPro" id="IPR011009">
    <property type="entry name" value="Kinase-like_dom_sf"/>
</dbReference>
<dbReference type="GO" id="GO:0004674">
    <property type="term" value="F:protein serine/threonine kinase activity"/>
    <property type="evidence" value="ECO:0007669"/>
    <property type="project" value="TreeGrafter"/>
</dbReference>
<dbReference type="GO" id="GO:0007166">
    <property type="term" value="P:cell surface receptor signaling pathway"/>
    <property type="evidence" value="ECO:0007669"/>
    <property type="project" value="InterPro"/>
</dbReference>
<dbReference type="SUPFAM" id="SSF56112">
    <property type="entry name" value="Protein kinase-like (PK-like)"/>
    <property type="match status" value="1"/>
</dbReference>
<dbReference type="AlphaFoldDB" id="A0A4S4DRH8"/>
<dbReference type="PANTHER" id="PTHR27005:SF466">
    <property type="entry name" value="NON-FUNCTIONAL PSEUDOKINASE ZED1-LIKE"/>
    <property type="match status" value="1"/>
</dbReference>
<dbReference type="EMBL" id="SDRB02010568">
    <property type="protein sequence ID" value="THG05742.1"/>
    <property type="molecule type" value="Genomic_DNA"/>
</dbReference>
<evidence type="ECO:0000313" key="4">
    <source>
        <dbReference type="EMBL" id="THG05742.1"/>
    </source>
</evidence>
<keyword evidence="5" id="KW-1185">Reference proteome</keyword>
<dbReference type="GO" id="GO:0005886">
    <property type="term" value="C:plasma membrane"/>
    <property type="evidence" value="ECO:0007669"/>
    <property type="project" value="TreeGrafter"/>
</dbReference>
<keyword evidence="2" id="KW-0067">ATP-binding</keyword>
<dbReference type="GO" id="GO:0005524">
    <property type="term" value="F:ATP binding"/>
    <property type="evidence" value="ECO:0007669"/>
    <property type="project" value="UniProtKB-KW"/>
</dbReference>
<dbReference type="InterPro" id="IPR000719">
    <property type="entry name" value="Prot_kinase_dom"/>
</dbReference>
<name>A0A4S4DRH8_CAMSN</name>
<reference evidence="4 5" key="1">
    <citation type="journal article" date="2018" name="Proc. Natl. Acad. Sci. U.S.A.">
        <title>Draft genome sequence of Camellia sinensis var. sinensis provides insights into the evolution of the tea genome and tea quality.</title>
        <authorList>
            <person name="Wei C."/>
            <person name="Yang H."/>
            <person name="Wang S."/>
            <person name="Zhao J."/>
            <person name="Liu C."/>
            <person name="Gao L."/>
            <person name="Xia E."/>
            <person name="Lu Y."/>
            <person name="Tai Y."/>
            <person name="She G."/>
            <person name="Sun J."/>
            <person name="Cao H."/>
            <person name="Tong W."/>
            <person name="Gao Q."/>
            <person name="Li Y."/>
            <person name="Deng W."/>
            <person name="Jiang X."/>
            <person name="Wang W."/>
            <person name="Chen Q."/>
            <person name="Zhang S."/>
            <person name="Li H."/>
            <person name="Wu J."/>
            <person name="Wang P."/>
            <person name="Li P."/>
            <person name="Shi C."/>
            <person name="Zheng F."/>
            <person name="Jian J."/>
            <person name="Huang B."/>
            <person name="Shan D."/>
            <person name="Shi M."/>
            <person name="Fang C."/>
            <person name="Yue Y."/>
            <person name="Li F."/>
            <person name="Li D."/>
            <person name="Wei S."/>
            <person name="Han B."/>
            <person name="Jiang C."/>
            <person name="Yin Y."/>
            <person name="Xia T."/>
            <person name="Zhang Z."/>
            <person name="Bennetzen J.L."/>
            <person name="Zhao S."/>
            <person name="Wan X."/>
        </authorList>
    </citation>
    <scope>NUCLEOTIDE SEQUENCE [LARGE SCALE GENOMIC DNA]</scope>
    <source>
        <strain evidence="5">cv. Shuchazao</strain>
        <tissue evidence="4">Leaf</tissue>
    </source>
</reference>
<gene>
    <name evidence="4" type="ORF">TEA_027459</name>
</gene>
<dbReference type="Gene3D" id="3.30.200.20">
    <property type="entry name" value="Phosphorylase Kinase, domain 1"/>
    <property type="match status" value="1"/>
</dbReference>
<dbReference type="PANTHER" id="PTHR27005">
    <property type="entry name" value="WALL-ASSOCIATED RECEPTOR KINASE-LIKE 21"/>
    <property type="match status" value="1"/>
</dbReference>
<sequence>MECGGGILSSFFNTRCRREEAERYESFLENGSKVLEEFITKWNGQCSIPIRNFSAGELIRSTNNFDCQHWIDQDAFYNLYRGSFGERPILVKQYYNHIPDFPTTAFTVRGIAVRDIVITSQMSSQKIVVKLIGCCLEFQYPVLVYEGLRSSEQLLSRSLYKREGDMANHNDGSSLSLKTRVRIANDITYAFVYLHTAFPTSIIHRSLKSNNVIIDRCGGAAKLLDFSFSIAIPPEESHVEDSVIGTSGFMEPEYCLRGILTVKTNVYDFGMILVELLTGQRIGALHRQYESLHMQYESLQDYLHNGGLNEMLDAKIRGEGGGVVQEQQLQALVELAMQCLQKEREDRPEMIDVAKEVKRIQRLVQTPISSTINPL</sequence>
<evidence type="ECO:0000256" key="1">
    <source>
        <dbReference type="ARBA" id="ARBA00022741"/>
    </source>
</evidence>
<protein>
    <recommendedName>
        <fullName evidence="3">Protein kinase domain-containing protein</fullName>
    </recommendedName>
</protein>
<dbReference type="Pfam" id="PF00069">
    <property type="entry name" value="Pkinase"/>
    <property type="match status" value="1"/>
</dbReference>
<accession>A0A4S4DRH8</accession>